<dbReference type="GO" id="GO:0097035">
    <property type="term" value="P:regulation of membrane lipid distribution"/>
    <property type="evidence" value="ECO:0007669"/>
    <property type="project" value="TreeGrafter"/>
</dbReference>
<dbReference type="GO" id="GO:0055091">
    <property type="term" value="P:phospholipid homeostasis"/>
    <property type="evidence" value="ECO:0007669"/>
    <property type="project" value="TreeGrafter"/>
</dbReference>
<evidence type="ECO:0000313" key="9">
    <source>
        <dbReference type="Proteomes" id="UP000266861"/>
    </source>
</evidence>
<dbReference type="EMBL" id="PQFF01000178">
    <property type="protein sequence ID" value="RHZ76869.1"/>
    <property type="molecule type" value="Genomic_DNA"/>
</dbReference>
<feature type="transmembrane region" description="Helical" evidence="6">
    <location>
        <begin position="52"/>
        <end position="72"/>
    </location>
</feature>
<feature type="transmembrane region" description="Helical" evidence="6">
    <location>
        <begin position="172"/>
        <end position="196"/>
    </location>
</feature>
<sequence length="271" mass="32163">MESCTAESVRIIGCSFIGFTVLNYVVCRSTSAITHFYKNLDERRRAIWNNTFVSYIHSWICSIITPLCFYYFQNAWSDMINTDVFLVKAQIALSIGFFFADMFDFYRKNIFMDSSGIWFHHVVVCSTFVGSVISCKYSPYLAANLLAEISNVFLHQRKLYLTAYRTKSTPFYYYNSILLFITFIFTRIFTHGYILVRVWNEYLIFGHISYWRTAFIGMITTNILNLKLFSQLWDADWSKLNKMRNDWKINENNENNVNNVNYNKKVKKRIR</sequence>
<evidence type="ECO:0000256" key="4">
    <source>
        <dbReference type="ARBA" id="ARBA00023136"/>
    </source>
</evidence>
<dbReference type="PROSITE" id="PS50922">
    <property type="entry name" value="TLC"/>
    <property type="match status" value="1"/>
</dbReference>
<dbReference type="AlphaFoldDB" id="A0A397ILI0"/>
<dbReference type="PANTHER" id="PTHR13439">
    <property type="entry name" value="CT120 PROTEIN"/>
    <property type="match status" value="1"/>
</dbReference>
<dbReference type="GO" id="GO:0007009">
    <property type="term" value="P:plasma membrane organization"/>
    <property type="evidence" value="ECO:0007669"/>
    <property type="project" value="TreeGrafter"/>
</dbReference>
<evidence type="ECO:0000313" key="8">
    <source>
        <dbReference type="EMBL" id="RHZ76869.1"/>
    </source>
</evidence>
<accession>A0A397ILI0</accession>
<evidence type="ECO:0000256" key="5">
    <source>
        <dbReference type="PROSITE-ProRule" id="PRU00205"/>
    </source>
</evidence>
<gene>
    <name evidence="8" type="ORF">Glove_188g85</name>
</gene>
<reference evidence="8 9" key="1">
    <citation type="submission" date="2018-08" db="EMBL/GenBank/DDBJ databases">
        <title>Genome and evolution of the arbuscular mycorrhizal fungus Diversispora epigaea (formerly Glomus versiforme) and its bacterial endosymbionts.</title>
        <authorList>
            <person name="Sun X."/>
            <person name="Fei Z."/>
            <person name="Harrison M."/>
        </authorList>
    </citation>
    <scope>NUCLEOTIDE SEQUENCE [LARGE SCALE GENOMIC DNA]</scope>
    <source>
        <strain evidence="8 9">IT104</strain>
    </source>
</reference>
<organism evidence="8 9">
    <name type="scientific">Diversispora epigaea</name>
    <dbReference type="NCBI Taxonomy" id="1348612"/>
    <lineage>
        <taxon>Eukaryota</taxon>
        <taxon>Fungi</taxon>
        <taxon>Fungi incertae sedis</taxon>
        <taxon>Mucoromycota</taxon>
        <taxon>Glomeromycotina</taxon>
        <taxon>Glomeromycetes</taxon>
        <taxon>Diversisporales</taxon>
        <taxon>Diversisporaceae</taxon>
        <taxon>Diversispora</taxon>
    </lineage>
</organism>
<comment type="caution">
    <text evidence="8">The sequence shown here is derived from an EMBL/GenBank/DDBJ whole genome shotgun (WGS) entry which is preliminary data.</text>
</comment>
<feature type="transmembrane region" description="Helical" evidence="6">
    <location>
        <begin position="115"/>
        <end position="134"/>
    </location>
</feature>
<dbReference type="Proteomes" id="UP000266861">
    <property type="component" value="Unassembled WGS sequence"/>
</dbReference>
<feature type="transmembrane region" description="Helical" evidence="6">
    <location>
        <begin position="84"/>
        <end position="103"/>
    </location>
</feature>
<keyword evidence="3 6" id="KW-1133">Transmembrane helix</keyword>
<dbReference type="GO" id="GO:0005886">
    <property type="term" value="C:plasma membrane"/>
    <property type="evidence" value="ECO:0007669"/>
    <property type="project" value="TreeGrafter"/>
</dbReference>
<proteinExistence type="predicted"/>
<evidence type="ECO:0000256" key="3">
    <source>
        <dbReference type="ARBA" id="ARBA00022989"/>
    </source>
</evidence>
<feature type="domain" description="TLC" evidence="7">
    <location>
        <begin position="43"/>
        <end position="246"/>
    </location>
</feature>
<dbReference type="OrthoDB" id="10266980at2759"/>
<dbReference type="Pfam" id="PF03798">
    <property type="entry name" value="TRAM_LAG1_CLN8"/>
    <property type="match status" value="1"/>
</dbReference>
<name>A0A397ILI0_9GLOM</name>
<evidence type="ECO:0000256" key="2">
    <source>
        <dbReference type="ARBA" id="ARBA00022692"/>
    </source>
</evidence>
<evidence type="ECO:0000256" key="1">
    <source>
        <dbReference type="ARBA" id="ARBA00004141"/>
    </source>
</evidence>
<evidence type="ECO:0000259" key="7">
    <source>
        <dbReference type="PROSITE" id="PS50922"/>
    </source>
</evidence>
<evidence type="ECO:0000256" key="6">
    <source>
        <dbReference type="SAM" id="Phobius"/>
    </source>
</evidence>
<keyword evidence="4 5" id="KW-0472">Membrane</keyword>
<comment type="subcellular location">
    <subcellularLocation>
        <location evidence="1">Membrane</location>
        <topology evidence="1">Multi-pass membrane protein</topology>
    </subcellularLocation>
</comment>
<dbReference type="SMART" id="SM00724">
    <property type="entry name" value="TLC"/>
    <property type="match status" value="1"/>
</dbReference>
<keyword evidence="2 5" id="KW-0812">Transmembrane</keyword>
<dbReference type="GO" id="GO:0071709">
    <property type="term" value="P:membrane assembly"/>
    <property type="evidence" value="ECO:0007669"/>
    <property type="project" value="TreeGrafter"/>
</dbReference>
<dbReference type="PANTHER" id="PTHR13439:SF4">
    <property type="entry name" value="TLC DOMAIN-CONTAINING PROTEIN"/>
    <property type="match status" value="1"/>
</dbReference>
<dbReference type="InterPro" id="IPR006634">
    <property type="entry name" value="TLC-dom"/>
</dbReference>
<feature type="transmembrane region" description="Helical" evidence="6">
    <location>
        <begin position="202"/>
        <end position="224"/>
    </location>
</feature>
<dbReference type="InterPro" id="IPR050846">
    <property type="entry name" value="TLCD"/>
</dbReference>
<protein>
    <recommendedName>
        <fullName evidence="7">TLC domain-containing protein</fullName>
    </recommendedName>
</protein>
<keyword evidence="9" id="KW-1185">Reference proteome</keyword>